<dbReference type="GO" id="GO:0006310">
    <property type="term" value="P:DNA recombination"/>
    <property type="evidence" value="ECO:0007669"/>
    <property type="project" value="UniProtKB-KW"/>
</dbReference>
<comment type="caution">
    <text evidence="6">The sequence shown here is derived from an EMBL/GenBank/DDBJ whole genome shotgun (WGS) entry which is preliminary data.</text>
</comment>
<dbReference type="InterPro" id="IPR013762">
    <property type="entry name" value="Integrase-like_cat_sf"/>
</dbReference>
<gene>
    <name evidence="6" type="ORF">HALTITAN_0864</name>
</gene>
<dbReference type="SUPFAM" id="SSF54171">
    <property type="entry name" value="DNA-binding domain"/>
    <property type="match status" value="1"/>
</dbReference>
<evidence type="ECO:0000256" key="1">
    <source>
        <dbReference type="ARBA" id="ARBA00008857"/>
    </source>
</evidence>
<dbReference type="InterPro" id="IPR015094">
    <property type="entry name" value="Integrase_lambda-typ_DNA-bd_N"/>
</dbReference>
<feature type="domain" description="Tyr recombinase" evidence="5">
    <location>
        <begin position="172"/>
        <end position="363"/>
    </location>
</feature>
<proteinExistence type="inferred from homology"/>
<dbReference type="EMBL" id="AOPO01000002">
    <property type="protein sequence ID" value="ELY22288.1"/>
    <property type="molecule type" value="Genomic_DNA"/>
</dbReference>
<evidence type="ECO:0000313" key="6">
    <source>
        <dbReference type="EMBL" id="ELY22288.1"/>
    </source>
</evidence>
<dbReference type="Pfam" id="PF09003">
    <property type="entry name" value="Arm-DNA-bind_1"/>
    <property type="match status" value="1"/>
</dbReference>
<evidence type="ECO:0000259" key="5">
    <source>
        <dbReference type="PROSITE" id="PS51898"/>
    </source>
</evidence>
<dbReference type="SUPFAM" id="SSF56349">
    <property type="entry name" value="DNA breaking-rejoining enzymes"/>
    <property type="match status" value="1"/>
</dbReference>
<dbReference type="InterPro" id="IPR050808">
    <property type="entry name" value="Phage_Integrase"/>
</dbReference>
<dbReference type="AlphaFoldDB" id="L9UDH6"/>
<dbReference type="Gene3D" id="1.10.443.10">
    <property type="entry name" value="Intergrase catalytic core"/>
    <property type="match status" value="1"/>
</dbReference>
<dbReference type="Gene3D" id="1.10.150.130">
    <property type="match status" value="1"/>
</dbReference>
<name>L9UDH6_9GAMM</name>
<dbReference type="Gene3D" id="3.30.160.60">
    <property type="entry name" value="Classic Zinc Finger"/>
    <property type="match status" value="1"/>
</dbReference>
<keyword evidence="3" id="KW-0238">DNA-binding</keyword>
<organism evidence="6 7">
    <name type="scientific">Vreelandella titanicae BH1</name>
    <dbReference type="NCBI Taxonomy" id="1204738"/>
    <lineage>
        <taxon>Bacteria</taxon>
        <taxon>Pseudomonadati</taxon>
        <taxon>Pseudomonadota</taxon>
        <taxon>Gammaproteobacteria</taxon>
        <taxon>Oceanospirillales</taxon>
        <taxon>Halomonadaceae</taxon>
        <taxon>Vreelandella</taxon>
    </lineage>
</organism>
<dbReference type="Pfam" id="PF00589">
    <property type="entry name" value="Phage_integrase"/>
    <property type="match status" value="1"/>
</dbReference>
<dbReference type="InterPro" id="IPR011010">
    <property type="entry name" value="DNA_brk_join_enz"/>
</dbReference>
<keyword evidence="2" id="KW-0229">DNA integration</keyword>
<accession>L9UDH6</accession>
<dbReference type="GO" id="GO:0003677">
    <property type="term" value="F:DNA binding"/>
    <property type="evidence" value="ECO:0007669"/>
    <property type="project" value="UniProtKB-KW"/>
</dbReference>
<dbReference type="InterPro" id="IPR002104">
    <property type="entry name" value="Integrase_catalytic"/>
</dbReference>
<dbReference type="PANTHER" id="PTHR30629">
    <property type="entry name" value="PROPHAGE INTEGRASE"/>
    <property type="match status" value="1"/>
</dbReference>
<reference evidence="6 7" key="1">
    <citation type="journal article" date="2013" name="Genome Announc.">
        <title>Draft Genome of the Marine Gammaproteobacterium Halomonas titanicae.</title>
        <authorList>
            <person name="Sanchez-Porro C."/>
            <person name="de la Haba R.R."/>
            <person name="Cruz-Hernandez N."/>
            <person name="Gonzalez J.M."/>
            <person name="Reyes-Guirao C."/>
            <person name="Navarro-Sampedro L."/>
            <person name="Carballo M."/>
            <person name="Ventosa A."/>
        </authorList>
    </citation>
    <scope>NUCLEOTIDE SEQUENCE [LARGE SCALE GENOMIC DNA]</scope>
    <source>
        <strain evidence="6 7">BH1</strain>
    </source>
</reference>
<dbReference type="InterPro" id="IPR010998">
    <property type="entry name" value="Integrase_recombinase_N"/>
</dbReference>
<protein>
    <submittedName>
        <fullName evidence="6">Integrase-like, catalytic core, phage</fullName>
    </submittedName>
</protein>
<dbReference type="Proteomes" id="UP000011651">
    <property type="component" value="Unassembled WGS sequence"/>
</dbReference>
<evidence type="ECO:0000256" key="2">
    <source>
        <dbReference type="ARBA" id="ARBA00022908"/>
    </source>
</evidence>
<dbReference type="PATRIC" id="fig|1204738.3.peg.1290"/>
<evidence type="ECO:0000313" key="7">
    <source>
        <dbReference type="Proteomes" id="UP000011651"/>
    </source>
</evidence>
<dbReference type="PANTHER" id="PTHR30629:SF2">
    <property type="entry name" value="PROPHAGE INTEGRASE INTS-RELATED"/>
    <property type="match status" value="1"/>
</dbReference>
<dbReference type="RefSeq" id="WP_009286597.1">
    <property type="nucleotide sequence ID" value="NZ_AOPO01000002.1"/>
</dbReference>
<dbReference type="PROSITE" id="PS51898">
    <property type="entry name" value="TYR_RECOMBINASE"/>
    <property type="match status" value="1"/>
</dbReference>
<evidence type="ECO:0000256" key="3">
    <source>
        <dbReference type="ARBA" id="ARBA00023125"/>
    </source>
</evidence>
<sequence>MPPRPRKRKNKGLEPNLYEHKGYYTYRRPDTGTKHGMGRDRAKAQDAARILNARLMSGGDLVAGVMGETGITLSVAINAWLKEWVETDPKLKDWTKKAKRGRGNRLIKDAGNMLLEHINTRWCAEYLTENHPGSAYVQYRAVLSQIFQFAQTKGWLERDPVTPTRTTNHYTKLRRRLTVEQFKTIHAIAPDWMQIAMELSLLCLLGRAEVTAARYDDIRDGRLHYIRQKTKDRSKTAYVAIELTPALDDLIRRSRLIAPVSPFIVHRIPERRYSRKTKAHWSQVSGDYLSKEFAKLREQVPSIQNMPKSAQPTFHEIRSLGSRLLELQGTSINDIQLLMGHADESMTQHYLDGHDTRWQQAKGNPFSMEALLDGTGDVSS</sequence>
<dbReference type="InterPro" id="IPR016177">
    <property type="entry name" value="DNA-bd_dom_sf"/>
</dbReference>
<dbReference type="GO" id="GO:0008907">
    <property type="term" value="F:integrase activity"/>
    <property type="evidence" value="ECO:0007669"/>
    <property type="project" value="InterPro"/>
</dbReference>
<keyword evidence="4" id="KW-0233">DNA recombination</keyword>
<comment type="similarity">
    <text evidence="1">Belongs to the 'phage' integrase family.</text>
</comment>
<evidence type="ECO:0000256" key="4">
    <source>
        <dbReference type="ARBA" id="ARBA00023172"/>
    </source>
</evidence>